<organism evidence="3 4">
    <name type="scientific">Xenorhabdus littoralis</name>
    <dbReference type="NCBI Taxonomy" id="2582835"/>
    <lineage>
        <taxon>Bacteria</taxon>
        <taxon>Pseudomonadati</taxon>
        <taxon>Pseudomonadota</taxon>
        <taxon>Gammaproteobacteria</taxon>
        <taxon>Enterobacterales</taxon>
        <taxon>Morganellaceae</taxon>
        <taxon>Xenorhabdus</taxon>
    </lineage>
</organism>
<feature type="domain" description="Glycosyl transferase family 1" evidence="1">
    <location>
        <begin position="198"/>
        <end position="353"/>
    </location>
</feature>
<evidence type="ECO:0000313" key="3">
    <source>
        <dbReference type="EMBL" id="MDX7998849.1"/>
    </source>
</evidence>
<dbReference type="PANTHER" id="PTHR12526">
    <property type="entry name" value="GLYCOSYLTRANSFERASE"/>
    <property type="match status" value="1"/>
</dbReference>
<evidence type="ECO:0000259" key="2">
    <source>
        <dbReference type="Pfam" id="PF13477"/>
    </source>
</evidence>
<evidence type="ECO:0000259" key="1">
    <source>
        <dbReference type="Pfam" id="PF00534"/>
    </source>
</evidence>
<dbReference type="RefSeq" id="WP_319925588.1">
    <property type="nucleotide sequence ID" value="NZ_VCDP01000022.1"/>
</dbReference>
<sequence length="375" mass="42342">MKILLIGNQSNTIILFRKNFIKLMIQKKIIVHTLTMDFNKGNFERIKSLGAHPEQYKFSRSGINPISDIINTIRLSKKIKEINPDIVLCFFPKPIIFGSIASKIAQVTKIYSLFEGLGYTFTETNNRINIKKTIIKKLQILLYKISLPLSNKVLFLNKDDQNEIISNHKVFVKTSSVIGGIGVDINEFTYTPISSTRKIHFSMVSRLLVEKGVREFIEAAKIVKQDYPFVEFSIAGSVDDNPGGITSTELELWQRENIVTFKGQISNIKDFLIDSSVFVLPSYREGVPRSTQEAMAIGRAILTTDVPGCRDTVIDGYNGFLVPPYNSKALANKMIQFLNNPDLLNSMGLASRKLAVERFDENVFCERLLEILTSS</sequence>
<gene>
    <name evidence="3" type="ORF">FE394_06490</name>
</gene>
<dbReference type="CDD" id="cd03808">
    <property type="entry name" value="GT4_CapM-like"/>
    <property type="match status" value="1"/>
</dbReference>
<evidence type="ECO:0000313" key="4">
    <source>
        <dbReference type="Proteomes" id="UP001271640"/>
    </source>
</evidence>
<proteinExistence type="predicted"/>
<name>A0ABU4SJL7_9GAMM</name>
<dbReference type="Pfam" id="PF13477">
    <property type="entry name" value="Glyco_trans_4_2"/>
    <property type="match status" value="1"/>
</dbReference>
<accession>A0ABU4SJL7</accession>
<feature type="domain" description="Glycosyltransferase subfamily 4-like N-terminal" evidence="2">
    <location>
        <begin position="2"/>
        <end position="137"/>
    </location>
</feature>
<dbReference type="Proteomes" id="UP001271640">
    <property type="component" value="Unassembled WGS sequence"/>
</dbReference>
<dbReference type="Pfam" id="PF00534">
    <property type="entry name" value="Glycos_transf_1"/>
    <property type="match status" value="1"/>
</dbReference>
<dbReference type="SUPFAM" id="SSF53756">
    <property type="entry name" value="UDP-Glycosyltransferase/glycogen phosphorylase"/>
    <property type="match status" value="1"/>
</dbReference>
<protein>
    <submittedName>
        <fullName evidence="3">Glycosyltransferase family 4 protein</fullName>
    </submittedName>
</protein>
<dbReference type="InterPro" id="IPR028098">
    <property type="entry name" value="Glyco_trans_4-like_N"/>
</dbReference>
<dbReference type="Gene3D" id="3.40.50.2000">
    <property type="entry name" value="Glycogen Phosphorylase B"/>
    <property type="match status" value="2"/>
</dbReference>
<dbReference type="EMBL" id="VCDP01000022">
    <property type="protein sequence ID" value="MDX7998849.1"/>
    <property type="molecule type" value="Genomic_DNA"/>
</dbReference>
<dbReference type="PANTHER" id="PTHR12526:SF638">
    <property type="entry name" value="SPORE COAT PROTEIN SA"/>
    <property type="match status" value="1"/>
</dbReference>
<reference evidence="4" key="1">
    <citation type="journal article" date="2024" name="Toxins">
        <title>Genome Sequence Analysis of Native Xenorhabdus Strains Isolated from Entomopathogenic Nematodes in Argentina.</title>
        <authorList>
            <person name="Palma L."/>
            <person name="Frizzo L."/>
            <person name="Kaiser S."/>
            <person name="Berry C."/>
            <person name="Caballero P."/>
            <person name="Bode H.B."/>
            <person name="Del Valle E.E."/>
        </authorList>
    </citation>
    <scope>NUCLEOTIDE SEQUENCE [LARGE SCALE GENOMIC DNA]</scope>
    <source>
        <strain evidence="4">Reich</strain>
    </source>
</reference>
<keyword evidence="4" id="KW-1185">Reference proteome</keyword>
<comment type="caution">
    <text evidence="3">The sequence shown here is derived from an EMBL/GenBank/DDBJ whole genome shotgun (WGS) entry which is preliminary data.</text>
</comment>
<dbReference type="InterPro" id="IPR001296">
    <property type="entry name" value="Glyco_trans_1"/>
</dbReference>